<dbReference type="Pfam" id="PF00745">
    <property type="entry name" value="GlutR_dimer"/>
    <property type="match status" value="1"/>
</dbReference>
<evidence type="ECO:0000259" key="10">
    <source>
        <dbReference type="Pfam" id="PF00745"/>
    </source>
</evidence>
<comment type="subunit">
    <text evidence="8">Homodimer.</text>
</comment>
<dbReference type="EC" id="1.2.1.70" evidence="3 8"/>
<comment type="similarity">
    <text evidence="2 8 9">Belongs to the glutamyl-tRNA reductase family.</text>
</comment>
<evidence type="ECO:0000256" key="4">
    <source>
        <dbReference type="ARBA" id="ARBA00022857"/>
    </source>
</evidence>
<dbReference type="SUPFAM" id="SSF69742">
    <property type="entry name" value="Glutamyl tRNA-reductase catalytic, N-terminal domain"/>
    <property type="match status" value="1"/>
</dbReference>
<dbReference type="GO" id="GO:0008883">
    <property type="term" value="F:glutamyl-tRNA reductase activity"/>
    <property type="evidence" value="ECO:0007669"/>
    <property type="project" value="UniProtKB-EC"/>
</dbReference>
<dbReference type="RefSeq" id="WP_209703014.1">
    <property type="nucleotide sequence ID" value="NZ_JAGGLM010000021.1"/>
</dbReference>
<feature type="binding site" evidence="8">
    <location>
        <begin position="45"/>
        <end position="48"/>
    </location>
    <ligand>
        <name>substrate</name>
    </ligand>
</feature>
<dbReference type="EMBL" id="JAGGLM010000021">
    <property type="protein sequence ID" value="MBP2033757.1"/>
    <property type="molecule type" value="Genomic_DNA"/>
</dbReference>
<dbReference type="Pfam" id="PF01488">
    <property type="entry name" value="Shikimate_DH"/>
    <property type="match status" value="1"/>
</dbReference>
<comment type="function">
    <text evidence="8">Catalyzes the NADPH-dependent reduction of glutamyl-tRNA(Glu) to glutamate 1-semialdehyde (GSA).</text>
</comment>
<feature type="domain" description="Glutamyl-tRNA reductase N-terminal" evidence="12">
    <location>
        <begin position="11"/>
        <end position="147"/>
    </location>
</feature>
<sequence length="404" mass="46979">MIQLIGIKGECSIEIRQKFSIVSSQLQEKLKKLNKIIGSVVILSTCNRTEIYVDSELQDNELINIIFDVLEWDKNLSPYIFYVKNINSIKHLMEVSCGFHSKILGEDQILGQIKDAYGIALKLRTVKGALHRLFENAIACGKEFKNNCEIYKIPVSSPSITVREALNRGAKRYMVIGFGEIGKLIFKYLRPTKPSIIYVAVRNLNKIDDVYKNQSGVKFINFNDRQNYYNDLDCIISCTSAAYTIISKKDIPLKKLLIFDLAIPRDVDRDVSDVNGVEVYDIDDISSIDEENKIKRKEKMEKYRYIIQKYMKEFLKWQRFNELSPEIQKIKRYGNKICEKRIDTFKNKKYTKDNEQLASIMIQSTAKVYISRAIKLLKEEKINGRENECIRFINSIFCDEVNEN</sequence>
<feature type="binding site" evidence="8">
    <location>
        <position position="101"/>
    </location>
    <ligand>
        <name>substrate</name>
    </ligand>
</feature>
<dbReference type="PANTHER" id="PTHR43013">
    <property type="entry name" value="GLUTAMYL-TRNA REDUCTASE"/>
    <property type="match status" value="1"/>
</dbReference>
<proteinExistence type="inferred from homology"/>
<feature type="binding site" evidence="8">
    <location>
        <begin position="106"/>
        <end position="108"/>
    </location>
    <ligand>
        <name>substrate</name>
    </ligand>
</feature>
<feature type="active site" description="Nucleophile" evidence="8">
    <location>
        <position position="46"/>
    </location>
</feature>
<dbReference type="PROSITE" id="PS00747">
    <property type="entry name" value="GLUTR"/>
    <property type="match status" value="1"/>
</dbReference>
<dbReference type="NCBIfam" id="TIGR01035">
    <property type="entry name" value="hemA"/>
    <property type="match status" value="1"/>
</dbReference>
<evidence type="ECO:0000256" key="7">
    <source>
        <dbReference type="ARBA" id="ARBA00047464"/>
    </source>
</evidence>
<dbReference type="PANTHER" id="PTHR43013:SF1">
    <property type="entry name" value="GLUTAMYL-TRNA REDUCTASE"/>
    <property type="match status" value="1"/>
</dbReference>
<dbReference type="SUPFAM" id="SSF51735">
    <property type="entry name" value="NAD(P)-binding Rossmann-fold domains"/>
    <property type="match status" value="1"/>
</dbReference>
<comment type="domain">
    <text evidence="8">Possesses an unusual extended V-shaped dimeric structure with each monomer consisting of three distinct domains arranged along a curved 'spinal' alpha-helix. The N-terminal catalytic domain specifically recognizes the glutamate moiety of the substrate. The second domain is the NADPH-binding domain, and the third C-terminal domain is responsible for dimerization.</text>
</comment>
<evidence type="ECO:0000313" key="14">
    <source>
        <dbReference type="Proteomes" id="UP001519307"/>
    </source>
</evidence>
<dbReference type="InterPro" id="IPR000343">
    <property type="entry name" value="4pyrrol_synth_GluRdtase"/>
</dbReference>
<keyword evidence="6 8" id="KW-0627">Porphyrin biosynthesis</keyword>
<feature type="domain" description="Tetrapyrrole biosynthesis glutamyl-tRNA reductase dimerisation" evidence="10">
    <location>
        <begin position="304"/>
        <end position="397"/>
    </location>
</feature>
<evidence type="ECO:0000256" key="8">
    <source>
        <dbReference type="HAMAP-Rule" id="MF_00087"/>
    </source>
</evidence>
<dbReference type="InterPro" id="IPR018214">
    <property type="entry name" value="GluRdtase_CS"/>
</dbReference>
<comment type="catalytic activity">
    <reaction evidence="7 8 9">
        <text>(S)-4-amino-5-oxopentanoate + tRNA(Glu) + NADP(+) = L-glutamyl-tRNA(Glu) + NADPH + H(+)</text>
        <dbReference type="Rhea" id="RHEA:12344"/>
        <dbReference type="Rhea" id="RHEA-COMP:9663"/>
        <dbReference type="Rhea" id="RHEA-COMP:9680"/>
        <dbReference type="ChEBI" id="CHEBI:15378"/>
        <dbReference type="ChEBI" id="CHEBI:57501"/>
        <dbReference type="ChEBI" id="CHEBI:57783"/>
        <dbReference type="ChEBI" id="CHEBI:58349"/>
        <dbReference type="ChEBI" id="CHEBI:78442"/>
        <dbReference type="ChEBI" id="CHEBI:78520"/>
        <dbReference type="EC" id="1.2.1.70"/>
    </reaction>
</comment>
<keyword evidence="4 8" id="KW-0521">NADP</keyword>
<keyword evidence="14" id="KW-1185">Reference proteome</keyword>
<protein>
    <recommendedName>
        <fullName evidence="3 8">Glutamyl-tRNA reductase</fullName>
        <shortName evidence="8">GluTR</shortName>
        <ecNumber evidence="3 8">1.2.1.70</ecNumber>
    </recommendedName>
</protein>
<name>A0ABS4KUR2_9CLOT</name>
<evidence type="ECO:0000256" key="2">
    <source>
        <dbReference type="ARBA" id="ARBA00005916"/>
    </source>
</evidence>
<reference evidence="13 14" key="1">
    <citation type="submission" date="2021-03" db="EMBL/GenBank/DDBJ databases">
        <title>Genomic Encyclopedia of Type Strains, Phase IV (KMG-IV): sequencing the most valuable type-strain genomes for metagenomic binning, comparative biology and taxonomic classification.</title>
        <authorList>
            <person name="Goeker M."/>
        </authorList>
    </citation>
    <scope>NUCLEOTIDE SEQUENCE [LARGE SCALE GENOMIC DNA]</scope>
    <source>
        <strain evidence="13 14">DSM 28783</strain>
    </source>
</reference>
<dbReference type="Gene3D" id="3.40.50.720">
    <property type="entry name" value="NAD(P)-binding Rossmann-like Domain"/>
    <property type="match status" value="1"/>
</dbReference>
<comment type="caution">
    <text evidence="13">The sequence shown here is derived from an EMBL/GenBank/DDBJ whole genome shotgun (WGS) entry which is preliminary data.</text>
</comment>
<dbReference type="InterPro" id="IPR006151">
    <property type="entry name" value="Shikm_DH/Glu-tRNA_Rdtase"/>
</dbReference>
<evidence type="ECO:0000259" key="12">
    <source>
        <dbReference type="Pfam" id="PF05201"/>
    </source>
</evidence>
<dbReference type="InterPro" id="IPR015896">
    <property type="entry name" value="4pyrrol_synth_GluRdtase_dimer"/>
</dbReference>
<evidence type="ECO:0000256" key="3">
    <source>
        <dbReference type="ARBA" id="ARBA00012970"/>
    </source>
</evidence>
<feature type="binding site" evidence="8">
    <location>
        <begin position="177"/>
        <end position="182"/>
    </location>
    <ligand>
        <name>NADP(+)</name>
        <dbReference type="ChEBI" id="CHEBI:58349"/>
    </ligand>
</feature>
<evidence type="ECO:0000256" key="1">
    <source>
        <dbReference type="ARBA" id="ARBA00005059"/>
    </source>
</evidence>
<dbReference type="InterPro" id="IPR015895">
    <property type="entry name" value="4pyrrol_synth_GluRdtase_N"/>
</dbReference>
<dbReference type="InterPro" id="IPR036343">
    <property type="entry name" value="GluRdtase_N_sf"/>
</dbReference>
<feature type="binding site" evidence="8">
    <location>
        <position position="112"/>
    </location>
    <ligand>
        <name>substrate</name>
    </ligand>
</feature>
<dbReference type="Gene3D" id="3.30.460.30">
    <property type="entry name" value="Glutamyl-tRNA reductase, N-terminal domain"/>
    <property type="match status" value="1"/>
</dbReference>
<evidence type="ECO:0000256" key="6">
    <source>
        <dbReference type="ARBA" id="ARBA00023244"/>
    </source>
</evidence>
<feature type="site" description="Important for activity" evidence="8">
    <location>
        <position position="91"/>
    </location>
</feature>
<evidence type="ECO:0000256" key="9">
    <source>
        <dbReference type="RuleBase" id="RU000584"/>
    </source>
</evidence>
<keyword evidence="5 8" id="KW-0560">Oxidoreductase</keyword>
<comment type="miscellaneous">
    <text evidence="8">During catalysis, the active site Cys acts as a nucleophile attacking the alpha-carbonyl group of tRNA-bound glutamate with the formation of a thioester intermediate between enzyme and glutamate, and the concomitant release of tRNA(Glu). The thioester intermediate is finally reduced by direct hydride transfer from NADPH, to form the product GSA.</text>
</comment>
<accession>A0ABS4KUR2</accession>
<organism evidence="13 14">
    <name type="scientific">Clostridium algifaecis</name>
    <dbReference type="NCBI Taxonomy" id="1472040"/>
    <lineage>
        <taxon>Bacteria</taxon>
        <taxon>Bacillati</taxon>
        <taxon>Bacillota</taxon>
        <taxon>Clostridia</taxon>
        <taxon>Eubacteriales</taxon>
        <taxon>Clostridiaceae</taxon>
        <taxon>Clostridium</taxon>
    </lineage>
</organism>
<dbReference type="HAMAP" id="MF_00087">
    <property type="entry name" value="Glu_tRNA_reductase"/>
    <property type="match status" value="1"/>
</dbReference>
<dbReference type="Proteomes" id="UP001519307">
    <property type="component" value="Unassembled WGS sequence"/>
</dbReference>
<comment type="pathway">
    <text evidence="1 8 9">Porphyrin-containing compound metabolism; protoporphyrin-IX biosynthesis; 5-aminolevulinate from L-glutamyl-tRNA(Glu): step 1/2.</text>
</comment>
<evidence type="ECO:0000256" key="5">
    <source>
        <dbReference type="ARBA" id="ARBA00023002"/>
    </source>
</evidence>
<dbReference type="PIRSF" id="PIRSF000445">
    <property type="entry name" value="4pyrrol_synth_GluRdtase"/>
    <property type="match status" value="1"/>
</dbReference>
<dbReference type="InterPro" id="IPR036291">
    <property type="entry name" value="NAD(P)-bd_dom_sf"/>
</dbReference>
<evidence type="ECO:0000313" key="13">
    <source>
        <dbReference type="EMBL" id="MBP2033757.1"/>
    </source>
</evidence>
<evidence type="ECO:0000259" key="11">
    <source>
        <dbReference type="Pfam" id="PF01488"/>
    </source>
</evidence>
<feature type="domain" description="Quinate/shikimate 5-dehydrogenase/glutamyl-tRNA reductase" evidence="11">
    <location>
        <begin position="170"/>
        <end position="288"/>
    </location>
</feature>
<gene>
    <name evidence="8" type="primary">hemA</name>
    <name evidence="13" type="ORF">J2Z42_002464</name>
</gene>
<dbReference type="Pfam" id="PF05201">
    <property type="entry name" value="GlutR_N"/>
    <property type="match status" value="1"/>
</dbReference>